<reference evidence="2" key="1">
    <citation type="submission" date="2021-10" db="EMBL/GenBank/DDBJ databases">
        <title>Tropical sea cucumber genome reveals ecological adaptation and Cuvierian tubules defense mechanism.</title>
        <authorList>
            <person name="Chen T."/>
        </authorList>
    </citation>
    <scope>NUCLEOTIDE SEQUENCE</scope>
    <source>
        <strain evidence="2">Nanhai2018</strain>
        <tissue evidence="2">Muscle</tissue>
    </source>
</reference>
<dbReference type="AlphaFoldDB" id="A0A9Q1BCT7"/>
<keyword evidence="3" id="KW-1185">Reference proteome</keyword>
<accession>A0A9Q1BCT7</accession>
<name>A0A9Q1BCT7_HOLLE</name>
<gene>
    <name evidence="2" type="ORF">HOLleu_41763</name>
</gene>
<comment type="caution">
    <text evidence="2">The sequence shown here is derived from an EMBL/GenBank/DDBJ whole genome shotgun (WGS) entry which is preliminary data.</text>
</comment>
<organism evidence="2 3">
    <name type="scientific">Holothuria leucospilota</name>
    <name type="common">Black long sea cucumber</name>
    <name type="synonym">Mertensiothuria leucospilota</name>
    <dbReference type="NCBI Taxonomy" id="206669"/>
    <lineage>
        <taxon>Eukaryota</taxon>
        <taxon>Metazoa</taxon>
        <taxon>Echinodermata</taxon>
        <taxon>Eleutherozoa</taxon>
        <taxon>Echinozoa</taxon>
        <taxon>Holothuroidea</taxon>
        <taxon>Aspidochirotacea</taxon>
        <taxon>Aspidochirotida</taxon>
        <taxon>Holothuriidae</taxon>
        <taxon>Holothuria</taxon>
    </lineage>
</organism>
<proteinExistence type="predicted"/>
<dbReference type="EMBL" id="JAIZAY010000023">
    <property type="protein sequence ID" value="KAJ8019967.1"/>
    <property type="molecule type" value="Genomic_DNA"/>
</dbReference>
<feature type="compositionally biased region" description="Basic residues" evidence="1">
    <location>
        <begin position="222"/>
        <end position="240"/>
    </location>
</feature>
<evidence type="ECO:0000313" key="2">
    <source>
        <dbReference type="EMBL" id="KAJ8019967.1"/>
    </source>
</evidence>
<feature type="compositionally biased region" description="Polar residues" evidence="1">
    <location>
        <begin position="198"/>
        <end position="211"/>
    </location>
</feature>
<feature type="region of interest" description="Disordered" evidence="1">
    <location>
        <begin position="193"/>
        <end position="252"/>
    </location>
</feature>
<dbReference type="Proteomes" id="UP001152320">
    <property type="component" value="Chromosome 23"/>
</dbReference>
<sequence length="252" mass="28741">MHRIGNEVDDQPMNTQLHMQSNTVFKVENEMEQPSSHKTKHRQYTNGVVKTVNKLEQLPPNTKHHKQSTTMLKVENEMEHQSSHKTKHHQHSNGTLKALNKMGQLSSAKVKSATISSNASAYSPSSSHRDVTRAQKFAAQQHAASTRDNFYKRGPTYNVTKRQLVREVDEIPQSKEECLERLRKLRDELAMAERLEQKTSPSVTTSESSLGSVPDEEGGDTKKKKRRNPIHKARKMLGRKKPSEQGEQMNNR</sequence>
<evidence type="ECO:0000256" key="1">
    <source>
        <dbReference type="SAM" id="MobiDB-lite"/>
    </source>
</evidence>
<protein>
    <submittedName>
        <fullName evidence="2">Uncharacterized protein</fullName>
    </submittedName>
</protein>
<evidence type="ECO:0000313" key="3">
    <source>
        <dbReference type="Proteomes" id="UP001152320"/>
    </source>
</evidence>